<keyword evidence="2" id="KW-0229">DNA integration</keyword>
<dbReference type="InterPro" id="IPR004107">
    <property type="entry name" value="Integrase_SAM-like_N"/>
</dbReference>
<proteinExistence type="inferred from homology"/>
<evidence type="ECO:0000256" key="5">
    <source>
        <dbReference type="PROSITE-ProRule" id="PRU01248"/>
    </source>
</evidence>
<comment type="similarity">
    <text evidence="1">Belongs to the 'phage' integrase family.</text>
</comment>
<feature type="domain" description="Tyr recombinase" evidence="6">
    <location>
        <begin position="106"/>
        <end position="319"/>
    </location>
</feature>
<dbReference type="PANTHER" id="PTHR30349">
    <property type="entry name" value="PHAGE INTEGRASE-RELATED"/>
    <property type="match status" value="1"/>
</dbReference>
<evidence type="ECO:0000256" key="4">
    <source>
        <dbReference type="ARBA" id="ARBA00023172"/>
    </source>
</evidence>
<dbReference type="Pfam" id="PF13495">
    <property type="entry name" value="Phage_int_SAM_4"/>
    <property type="match status" value="1"/>
</dbReference>
<gene>
    <name evidence="8" type="ORF">MED297_00185</name>
</gene>
<keyword evidence="4" id="KW-0233">DNA recombination</keyword>
<dbReference type="InterPro" id="IPR050090">
    <property type="entry name" value="Tyrosine_recombinase_XerCD"/>
</dbReference>
<dbReference type="InterPro" id="IPR002104">
    <property type="entry name" value="Integrase_catalytic"/>
</dbReference>
<evidence type="ECO:0000259" key="7">
    <source>
        <dbReference type="PROSITE" id="PS51900"/>
    </source>
</evidence>
<dbReference type="InterPro" id="IPR013762">
    <property type="entry name" value="Integrase-like_cat_sf"/>
</dbReference>
<protein>
    <submittedName>
        <fullName evidence="8">Integron integrase Phage integrase Phage integrase N-terminal SAM-like domain</fullName>
    </submittedName>
</protein>
<keyword evidence="3 5" id="KW-0238">DNA-binding</keyword>
<dbReference type="Gene3D" id="1.10.443.10">
    <property type="entry name" value="Intergrase catalytic core"/>
    <property type="match status" value="1"/>
</dbReference>
<accession>A4BJZ1</accession>
<dbReference type="PANTHER" id="PTHR30349:SF64">
    <property type="entry name" value="PROPHAGE INTEGRASE INTD-RELATED"/>
    <property type="match status" value="1"/>
</dbReference>
<dbReference type="GO" id="GO:0003677">
    <property type="term" value="F:DNA binding"/>
    <property type="evidence" value="ECO:0007669"/>
    <property type="project" value="UniProtKB-UniRule"/>
</dbReference>
<dbReference type="InterPro" id="IPR011010">
    <property type="entry name" value="DNA_brk_join_enz"/>
</dbReference>
<organism evidence="8 9">
    <name type="scientific">Reinekea blandensis MED297</name>
    <dbReference type="NCBI Taxonomy" id="314283"/>
    <lineage>
        <taxon>Bacteria</taxon>
        <taxon>Pseudomonadati</taxon>
        <taxon>Pseudomonadota</taxon>
        <taxon>Gammaproteobacteria</taxon>
        <taxon>Oceanospirillales</taxon>
        <taxon>Saccharospirillaceae</taxon>
        <taxon>Reinekea</taxon>
    </lineage>
</organism>
<dbReference type="Proteomes" id="UP000005953">
    <property type="component" value="Unassembled WGS sequence"/>
</dbReference>
<dbReference type="HOGENOM" id="CLU_027562_37_0_6"/>
<dbReference type="PROSITE" id="PS51898">
    <property type="entry name" value="TYR_RECOMBINASE"/>
    <property type="match status" value="1"/>
</dbReference>
<dbReference type="EMBL" id="AAOE01000038">
    <property type="protein sequence ID" value="EAR07592.1"/>
    <property type="molecule type" value="Genomic_DNA"/>
</dbReference>
<evidence type="ECO:0000256" key="1">
    <source>
        <dbReference type="ARBA" id="ARBA00008857"/>
    </source>
</evidence>
<dbReference type="PROSITE" id="PS51900">
    <property type="entry name" value="CB"/>
    <property type="match status" value="1"/>
</dbReference>
<dbReference type="NCBIfam" id="TIGR02249">
    <property type="entry name" value="integrase_gron"/>
    <property type="match status" value="1"/>
</dbReference>
<sequence>MEKADRKPKLLPQMRDILARNHYSPNTIQTYLHWAKEYIYFHNKRHPKDLGVEELAQFLTHLATQKRVSPSTQAQALNALVYLYRHVLEIDLGDIDFLRSQRRFKNIPTVLSQAEVTDLLNRIRGKLRVMDSLLYGSGLRVNECVTLRMKDVDLAMKSITIRNGKGLKARVVPIPERLVGPLQSVMVHRKEQHIQDTLQGAGYVQLPWAFDRKSPNAAQSIQWQFLFSSGVLNVDKKSGRKMRWHCSTSTLQKAVKKAAEQAQLTKRVTCHTLRHSFATHLLTTGTDIRTIQQLMGHKDLNTTMIYTHILMTDMRSVQSPLDRLI</sequence>
<feature type="domain" description="Core-binding (CB)" evidence="7">
    <location>
        <begin position="12"/>
        <end position="88"/>
    </location>
</feature>
<dbReference type="AlphaFoldDB" id="A4BJZ1"/>
<dbReference type="GO" id="GO:0006310">
    <property type="term" value="P:DNA recombination"/>
    <property type="evidence" value="ECO:0007669"/>
    <property type="project" value="UniProtKB-KW"/>
</dbReference>
<name>A4BJZ1_9GAMM</name>
<evidence type="ECO:0000313" key="9">
    <source>
        <dbReference type="Proteomes" id="UP000005953"/>
    </source>
</evidence>
<dbReference type="InterPro" id="IPR044068">
    <property type="entry name" value="CB"/>
</dbReference>
<evidence type="ECO:0000256" key="2">
    <source>
        <dbReference type="ARBA" id="ARBA00022908"/>
    </source>
</evidence>
<keyword evidence="9" id="KW-1185">Reference proteome</keyword>
<dbReference type="OrthoDB" id="9801717at2"/>
<evidence type="ECO:0000313" key="8">
    <source>
        <dbReference type="EMBL" id="EAR07592.1"/>
    </source>
</evidence>
<evidence type="ECO:0000256" key="3">
    <source>
        <dbReference type="ARBA" id="ARBA00023125"/>
    </source>
</evidence>
<dbReference type="SUPFAM" id="SSF56349">
    <property type="entry name" value="DNA breaking-rejoining enzymes"/>
    <property type="match status" value="1"/>
</dbReference>
<dbReference type="GO" id="GO:0015074">
    <property type="term" value="P:DNA integration"/>
    <property type="evidence" value="ECO:0007669"/>
    <property type="project" value="UniProtKB-KW"/>
</dbReference>
<evidence type="ECO:0000259" key="6">
    <source>
        <dbReference type="PROSITE" id="PS51898"/>
    </source>
</evidence>
<dbReference type="InterPro" id="IPR011946">
    <property type="entry name" value="Integrase_integron-type"/>
</dbReference>
<comment type="caution">
    <text evidence="8">The sequence shown here is derived from an EMBL/GenBank/DDBJ whole genome shotgun (WGS) entry which is preliminary data.</text>
</comment>
<dbReference type="Pfam" id="PF00589">
    <property type="entry name" value="Phage_integrase"/>
    <property type="match status" value="1"/>
</dbReference>
<dbReference type="STRING" id="314283.MED297_00185"/>
<reference evidence="8 9" key="1">
    <citation type="submission" date="2006-02" db="EMBL/GenBank/DDBJ databases">
        <authorList>
            <person name="Pinhassi J."/>
            <person name="Pedros-Alio C."/>
            <person name="Ferriera S."/>
            <person name="Johnson J."/>
            <person name="Kravitz S."/>
            <person name="Halpern A."/>
            <person name="Remington K."/>
            <person name="Beeson K."/>
            <person name="Tran B."/>
            <person name="Rogers Y.-H."/>
            <person name="Friedman R."/>
            <person name="Venter J.C."/>
        </authorList>
    </citation>
    <scope>NUCLEOTIDE SEQUENCE [LARGE SCALE GENOMIC DNA]</scope>
    <source>
        <strain evidence="8 9">MED297</strain>
    </source>
</reference>
<dbReference type="RefSeq" id="WP_008041244.1">
    <property type="nucleotide sequence ID" value="NZ_AAOE01000038.1"/>
</dbReference>
<dbReference type="InterPro" id="IPR010998">
    <property type="entry name" value="Integrase_recombinase_N"/>
</dbReference>
<dbReference type="Gene3D" id="1.10.150.130">
    <property type="match status" value="1"/>
</dbReference>